<dbReference type="STRING" id="241145.SAMN05660776_2688"/>
<evidence type="ECO:0000256" key="3">
    <source>
        <dbReference type="ARBA" id="ARBA00022729"/>
    </source>
</evidence>
<evidence type="ECO:0000313" key="9">
    <source>
        <dbReference type="EMBL" id="SKB71874.1"/>
    </source>
</evidence>
<organism evidence="9 10">
    <name type="scientific">Salegentibacter holothuriorum</name>
    <dbReference type="NCBI Taxonomy" id="241145"/>
    <lineage>
        <taxon>Bacteria</taxon>
        <taxon>Pseudomonadati</taxon>
        <taxon>Bacteroidota</taxon>
        <taxon>Flavobacteriia</taxon>
        <taxon>Flavobacteriales</taxon>
        <taxon>Flavobacteriaceae</taxon>
        <taxon>Salegentibacter</taxon>
    </lineage>
</organism>
<feature type="domain" description="RagB/SusD" evidence="7">
    <location>
        <begin position="319"/>
        <end position="572"/>
    </location>
</feature>
<keyword evidence="5" id="KW-0998">Cell outer membrane</keyword>
<evidence type="ECO:0000256" key="6">
    <source>
        <dbReference type="SAM" id="SignalP"/>
    </source>
</evidence>
<protein>
    <submittedName>
        <fullName evidence="9">Starch-binding associating with outer membrane</fullName>
    </submittedName>
</protein>
<accession>A0A1T5DJH1</accession>
<evidence type="ECO:0000259" key="8">
    <source>
        <dbReference type="Pfam" id="PF14322"/>
    </source>
</evidence>
<evidence type="ECO:0000256" key="5">
    <source>
        <dbReference type="ARBA" id="ARBA00023237"/>
    </source>
</evidence>
<feature type="domain" description="SusD-like N-terminal" evidence="8">
    <location>
        <begin position="26"/>
        <end position="223"/>
    </location>
</feature>
<dbReference type="RefSeq" id="WP_079721531.1">
    <property type="nucleotide sequence ID" value="NZ_FUYY01000005.1"/>
</dbReference>
<keyword evidence="10" id="KW-1185">Reference proteome</keyword>
<dbReference type="Gene3D" id="1.25.40.390">
    <property type="match status" value="1"/>
</dbReference>
<feature type="chain" id="PRO_5012866081" evidence="6">
    <location>
        <begin position="25"/>
        <end position="661"/>
    </location>
</feature>
<dbReference type="Pfam" id="PF07980">
    <property type="entry name" value="SusD_RagB"/>
    <property type="match status" value="1"/>
</dbReference>
<dbReference type="Proteomes" id="UP000190230">
    <property type="component" value="Unassembled WGS sequence"/>
</dbReference>
<feature type="signal peptide" evidence="6">
    <location>
        <begin position="1"/>
        <end position="24"/>
    </location>
</feature>
<dbReference type="Pfam" id="PF14322">
    <property type="entry name" value="SusD-like_3"/>
    <property type="match status" value="1"/>
</dbReference>
<dbReference type="PROSITE" id="PS51257">
    <property type="entry name" value="PROKAR_LIPOPROTEIN"/>
    <property type="match status" value="1"/>
</dbReference>
<sequence>MKSKKYIKSVCLLFAVVFMTSCEVDDFLDREPLSDVTPNDYLNREADLAAYTIARYNFPTHGGWNIGTFGRDNHTDNQATSGYSRIWAPGEWRVPQSGGAWNFGNIRQLNYFLETAVPKFEAGEIKGNPSSIAHYVGEAYFLRAYEYFQKVKQVGDFPIVKNTLEDNLEQLIAESKRDPRNEVARFVLADLDKAITLLQTDPPNGKNRISKHTAYLLKSRVALHEGSWLTYHRGTPFVPGGDGWPGAGEIDGFSIDIDAEIDFFLSQAMEASANVADAISLTPNIPAEDIAYNSSNNPYFTMFGSENPGQYQEVLLWRDYDPSIGINHNVNHYLNQNGGNSGYTRSFVDNFLMRNGLPIYADGSGYAGDDFIDDVKENRDLRLQLFMKQPGELRLTDATDTNGDPLLIQKPEITGLQETKDVTGYSVKKGLSYLQSNVDGNSGSTGSIVFRATEAYLNYIEASYLKEGSLNTKATEYWKAIRERAGIEPDFSITVAATDISKEAENDFAAHSAGQLLDDPILYNIRRERRGELIAEGMRLFDLKRWRALDQLQDNPHIIKGFKLWGPMEDWYLDDEGNSTLIEPGDSGVPNVSSSDESKYLMPYRINLGSGNPVSDGYSWADAHYLEPIATEHFLITETGDGSAIYQNPGWSKEAGTSAEF</sequence>
<gene>
    <name evidence="9" type="ORF">SAMN05660776_2688</name>
</gene>
<dbReference type="EMBL" id="FUYY01000005">
    <property type="protein sequence ID" value="SKB71874.1"/>
    <property type="molecule type" value="Genomic_DNA"/>
</dbReference>
<dbReference type="InterPro" id="IPR011990">
    <property type="entry name" value="TPR-like_helical_dom_sf"/>
</dbReference>
<evidence type="ECO:0000313" key="10">
    <source>
        <dbReference type="Proteomes" id="UP000190230"/>
    </source>
</evidence>
<dbReference type="GO" id="GO:0009279">
    <property type="term" value="C:cell outer membrane"/>
    <property type="evidence" value="ECO:0007669"/>
    <property type="project" value="UniProtKB-SubCell"/>
</dbReference>
<dbReference type="InterPro" id="IPR012944">
    <property type="entry name" value="SusD_RagB_dom"/>
</dbReference>
<evidence type="ECO:0000256" key="1">
    <source>
        <dbReference type="ARBA" id="ARBA00004442"/>
    </source>
</evidence>
<dbReference type="AlphaFoldDB" id="A0A1T5DJH1"/>
<keyword evidence="4" id="KW-0472">Membrane</keyword>
<proteinExistence type="inferred from homology"/>
<evidence type="ECO:0000259" key="7">
    <source>
        <dbReference type="Pfam" id="PF07980"/>
    </source>
</evidence>
<evidence type="ECO:0000256" key="2">
    <source>
        <dbReference type="ARBA" id="ARBA00006275"/>
    </source>
</evidence>
<reference evidence="10" key="1">
    <citation type="submission" date="2017-02" db="EMBL/GenBank/DDBJ databases">
        <authorList>
            <person name="Varghese N."/>
            <person name="Submissions S."/>
        </authorList>
    </citation>
    <scope>NUCLEOTIDE SEQUENCE [LARGE SCALE GENOMIC DNA]</scope>
    <source>
        <strain evidence="10">DSM 23405</strain>
    </source>
</reference>
<keyword evidence="3 6" id="KW-0732">Signal</keyword>
<dbReference type="InterPro" id="IPR033985">
    <property type="entry name" value="SusD-like_N"/>
</dbReference>
<comment type="subcellular location">
    <subcellularLocation>
        <location evidence="1">Cell outer membrane</location>
    </subcellularLocation>
</comment>
<comment type="similarity">
    <text evidence="2">Belongs to the SusD family.</text>
</comment>
<evidence type="ECO:0000256" key="4">
    <source>
        <dbReference type="ARBA" id="ARBA00023136"/>
    </source>
</evidence>
<dbReference type="SUPFAM" id="SSF48452">
    <property type="entry name" value="TPR-like"/>
    <property type="match status" value="1"/>
</dbReference>
<dbReference type="OrthoDB" id="5694214at2"/>
<name>A0A1T5DJH1_9FLAO</name>